<dbReference type="InterPro" id="IPR051056">
    <property type="entry name" value="Glycosyl_Hydrolase_73"/>
</dbReference>
<dbReference type="RefSeq" id="WP_108311724.1">
    <property type="nucleotide sequence ID" value="NZ_NESN01000001.1"/>
</dbReference>
<dbReference type="InterPro" id="IPR002901">
    <property type="entry name" value="MGlyc_endo_b_GlcNAc-like_dom"/>
</dbReference>
<evidence type="ECO:0000313" key="4">
    <source>
        <dbReference type="Proteomes" id="UP000250790"/>
    </source>
</evidence>
<dbReference type="Gene3D" id="1.10.530.10">
    <property type="match status" value="1"/>
</dbReference>
<dbReference type="Gene3D" id="2.10.70.40">
    <property type="entry name" value="peptidoglycan hydrolase"/>
    <property type="match status" value="1"/>
</dbReference>
<name>A0A315EGK6_9BURK</name>
<accession>A0A315EGK6</accession>
<organism evidence="3 4">
    <name type="scientific">Limnohabitans parvus II-B4</name>
    <dbReference type="NCBI Taxonomy" id="1293052"/>
    <lineage>
        <taxon>Bacteria</taxon>
        <taxon>Pseudomonadati</taxon>
        <taxon>Pseudomonadota</taxon>
        <taxon>Betaproteobacteria</taxon>
        <taxon>Burkholderiales</taxon>
        <taxon>Comamonadaceae</taxon>
        <taxon>Limnohabitans</taxon>
    </lineage>
</organism>
<comment type="caution">
    <text evidence="3">The sequence shown here is derived from an EMBL/GenBank/DDBJ whole genome shotgun (WGS) entry which is preliminary data.</text>
</comment>
<dbReference type="GO" id="GO:0004040">
    <property type="term" value="F:amidase activity"/>
    <property type="evidence" value="ECO:0007669"/>
    <property type="project" value="InterPro"/>
</dbReference>
<keyword evidence="1" id="KW-0378">Hydrolase</keyword>
<reference evidence="3 4" key="1">
    <citation type="submission" date="2017-04" db="EMBL/GenBank/DDBJ databases">
        <title>Unexpected and diverse lifestyles within the genus Limnohabitans.</title>
        <authorList>
            <person name="Kasalicky V."/>
            <person name="Mehrshad M."/>
            <person name="Andrei S.-A."/>
            <person name="Salcher M."/>
            <person name="Kratochvilova H."/>
            <person name="Simek K."/>
            <person name="Ghai R."/>
        </authorList>
    </citation>
    <scope>NUCLEOTIDE SEQUENCE [LARGE SCALE GENOMIC DNA]</scope>
    <source>
        <strain evidence="3 4">II-B4</strain>
    </source>
</reference>
<proteinExistence type="predicted"/>
<dbReference type="SMART" id="SM00047">
    <property type="entry name" value="LYZ2"/>
    <property type="match status" value="1"/>
</dbReference>
<dbReference type="Proteomes" id="UP000250790">
    <property type="component" value="Unassembled WGS sequence"/>
</dbReference>
<evidence type="ECO:0000256" key="1">
    <source>
        <dbReference type="ARBA" id="ARBA00022801"/>
    </source>
</evidence>
<dbReference type="EMBL" id="NESN01000001">
    <property type="protein sequence ID" value="PUE55735.1"/>
    <property type="molecule type" value="Genomic_DNA"/>
</dbReference>
<dbReference type="PANTHER" id="PTHR33308">
    <property type="entry name" value="PEPTIDOGLYCAN HYDROLASE FLGJ"/>
    <property type="match status" value="1"/>
</dbReference>
<dbReference type="AlphaFoldDB" id="A0A315EGK6"/>
<gene>
    <name evidence="3" type="ORF">B9Z37_04135</name>
</gene>
<evidence type="ECO:0000259" key="2">
    <source>
        <dbReference type="SMART" id="SM00047"/>
    </source>
</evidence>
<dbReference type="PRINTS" id="PR01002">
    <property type="entry name" value="FLGFLGJ"/>
</dbReference>
<feature type="domain" description="Mannosyl-glycoprotein endo-beta-N-acetylglucosamidase-like" evidence="2">
    <location>
        <begin position="3"/>
        <end position="150"/>
    </location>
</feature>
<protein>
    <submittedName>
        <fullName evidence="3">Mannosyl-glycoprotein endo-beta-N-acetylglucosamidase</fullName>
    </submittedName>
</protein>
<dbReference type="PANTHER" id="PTHR33308:SF9">
    <property type="entry name" value="PEPTIDOGLYCAN HYDROLASE FLGJ"/>
    <property type="match status" value="1"/>
</dbReference>
<dbReference type="Pfam" id="PF01832">
    <property type="entry name" value="Glucosaminidase"/>
    <property type="match status" value="1"/>
</dbReference>
<keyword evidence="4" id="KW-1185">Reference proteome</keyword>
<sequence>MKPQDFIALIGPAAQASRLQTGIPASFVVAQAALESGWGESGLAKRAKNLFGIKADRSWTGQRVTLNTREFLNQMWVVIPADWRAYPDWQTCLVDHGQFLRRNKRYAACFACTTGKAFAQAVAKAGYATDPRYADKLIAMIDKYQLEALDPPLNLSPEAT</sequence>
<dbReference type="OrthoDB" id="289937at2"/>
<evidence type="ECO:0000313" key="3">
    <source>
        <dbReference type="EMBL" id="PUE55735.1"/>
    </source>
</evidence>